<dbReference type="InterPro" id="IPR029083">
    <property type="entry name" value="Imm32"/>
</dbReference>
<evidence type="ECO:0000313" key="1">
    <source>
        <dbReference type="EMBL" id="GIE46930.1"/>
    </source>
</evidence>
<protein>
    <submittedName>
        <fullName evidence="1">Uncharacterized protein</fullName>
    </submittedName>
</protein>
<dbReference type="AlphaFoldDB" id="A0A919JCM5"/>
<dbReference type="EMBL" id="BOMQ01000008">
    <property type="protein sequence ID" value="GIE46930.1"/>
    <property type="molecule type" value="Genomic_DNA"/>
</dbReference>
<name>A0A919JCM5_9ACTN</name>
<reference evidence="1" key="1">
    <citation type="submission" date="2021-01" db="EMBL/GenBank/DDBJ databases">
        <title>Whole genome shotgun sequence of Actinoplanes nipponensis NBRC 14063.</title>
        <authorList>
            <person name="Komaki H."/>
            <person name="Tamura T."/>
        </authorList>
    </citation>
    <scope>NUCLEOTIDE SEQUENCE</scope>
    <source>
        <strain evidence="1">NBRC 14063</strain>
    </source>
</reference>
<dbReference type="Pfam" id="PF15566">
    <property type="entry name" value="Imm32"/>
    <property type="match status" value="1"/>
</dbReference>
<evidence type="ECO:0000313" key="2">
    <source>
        <dbReference type="Proteomes" id="UP000647172"/>
    </source>
</evidence>
<comment type="caution">
    <text evidence="1">The sequence shown here is derived from an EMBL/GenBank/DDBJ whole genome shotgun (WGS) entry which is preliminary data.</text>
</comment>
<accession>A0A919JCM5</accession>
<keyword evidence="2" id="KW-1185">Reference proteome</keyword>
<proteinExistence type="predicted"/>
<sequence length="152" mass="16498">MVRVHVSCDPVLARYQWPKIIDEGDLMQLRRLDATREMELRGTAAELTDFASLLISGSGSLDLDRVGDPSPYGRSLSRVNVLLASGPIAVVCSVGSDELEIRGGLPQLNLFATNVRGFADDADAMSHLHIDYFPGHDYLDESSDPLVIALAS</sequence>
<dbReference type="Proteomes" id="UP000647172">
    <property type="component" value="Unassembled WGS sequence"/>
</dbReference>
<gene>
    <name evidence="1" type="ORF">Ani05nite_04640</name>
</gene>
<organism evidence="1 2">
    <name type="scientific">Actinoplanes nipponensis</name>
    <dbReference type="NCBI Taxonomy" id="135950"/>
    <lineage>
        <taxon>Bacteria</taxon>
        <taxon>Bacillati</taxon>
        <taxon>Actinomycetota</taxon>
        <taxon>Actinomycetes</taxon>
        <taxon>Micromonosporales</taxon>
        <taxon>Micromonosporaceae</taxon>
        <taxon>Actinoplanes</taxon>
    </lineage>
</organism>